<dbReference type="Pfam" id="PF08241">
    <property type="entry name" value="Methyltransf_11"/>
    <property type="match status" value="1"/>
</dbReference>
<evidence type="ECO:0000256" key="3">
    <source>
        <dbReference type="ARBA" id="ARBA00022679"/>
    </source>
</evidence>
<dbReference type="PANTHER" id="PTHR44942">
    <property type="entry name" value="METHYLTRANSF_11 DOMAIN-CONTAINING PROTEIN"/>
    <property type="match status" value="1"/>
</dbReference>
<dbReference type="InterPro" id="IPR029063">
    <property type="entry name" value="SAM-dependent_MTases_sf"/>
</dbReference>
<dbReference type="GO" id="GO:0008757">
    <property type="term" value="F:S-adenosylmethionine-dependent methyltransferase activity"/>
    <property type="evidence" value="ECO:0007669"/>
    <property type="project" value="InterPro"/>
</dbReference>
<feature type="domain" description="Methyltransferase type 11" evidence="5">
    <location>
        <begin position="51"/>
        <end position="142"/>
    </location>
</feature>
<dbReference type="AlphaFoldDB" id="A0A975IZ30"/>
<dbReference type="RefSeq" id="WP_211631006.1">
    <property type="nucleotide sequence ID" value="NZ_CP073100.1"/>
</dbReference>
<keyword evidence="7" id="KW-1185">Reference proteome</keyword>
<organism evidence="6 7">
    <name type="scientific">Luteolibacter ambystomatis</name>
    <dbReference type="NCBI Taxonomy" id="2824561"/>
    <lineage>
        <taxon>Bacteria</taxon>
        <taxon>Pseudomonadati</taxon>
        <taxon>Verrucomicrobiota</taxon>
        <taxon>Verrucomicrobiia</taxon>
        <taxon>Verrucomicrobiales</taxon>
        <taxon>Verrucomicrobiaceae</taxon>
        <taxon>Luteolibacter</taxon>
    </lineage>
</organism>
<evidence type="ECO:0000259" key="5">
    <source>
        <dbReference type="Pfam" id="PF08241"/>
    </source>
</evidence>
<comment type="similarity">
    <text evidence="1">Belongs to the methyltransferase superfamily.</text>
</comment>
<dbReference type="InterPro" id="IPR051052">
    <property type="entry name" value="Diverse_substrate_MTase"/>
</dbReference>
<sequence>MSAPQIPRDQGTTAFSGKAGDYQAARPSYPQAWFAALEGEGLLGPGEVIADIGAGTGLLTAGLLDRGAIVTAVEPNDAMRYACDEWLGGRESYSSVSGTAENTSLLDASVDLITAAQAFHWFQIEEARREFLRILKPAGLVALIWNDRIPEDPLQQALAEIMEELGGVMRNAVLSQENKAGVPAFFNGPYRTLEFSNEQLLTREGLHGLLFSRSYMPRRDSVEGARVVVETDRVFDRFVEAETVRIRYRTVTMLGRPVTAGS</sequence>
<evidence type="ECO:0000313" key="6">
    <source>
        <dbReference type="EMBL" id="QUE50867.1"/>
    </source>
</evidence>
<keyword evidence="2 6" id="KW-0489">Methyltransferase</keyword>
<proteinExistence type="inferred from homology"/>
<dbReference type="KEGG" id="lamb:KBB96_18650"/>
<gene>
    <name evidence="6" type="ORF">KBB96_18650</name>
</gene>
<name>A0A975IZ30_9BACT</name>
<evidence type="ECO:0000256" key="2">
    <source>
        <dbReference type="ARBA" id="ARBA00022603"/>
    </source>
</evidence>
<accession>A0A975IZ30</accession>
<dbReference type="PANTHER" id="PTHR44942:SF4">
    <property type="entry name" value="METHYLTRANSFERASE TYPE 11 DOMAIN-CONTAINING PROTEIN"/>
    <property type="match status" value="1"/>
</dbReference>
<evidence type="ECO:0000256" key="4">
    <source>
        <dbReference type="SAM" id="MobiDB-lite"/>
    </source>
</evidence>
<evidence type="ECO:0000313" key="7">
    <source>
        <dbReference type="Proteomes" id="UP000676169"/>
    </source>
</evidence>
<dbReference type="Gene3D" id="3.40.50.150">
    <property type="entry name" value="Vaccinia Virus protein VP39"/>
    <property type="match status" value="1"/>
</dbReference>
<evidence type="ECO:0000256" key="1">
    <source>
        <dbReference type="ARBA" id="ARBA00008361"/>
    </source>
</evidence>
<keyword evidence="3" id="KW-0808">Transferase</keyword>
<dbReference type="EMBL" id="CP073100">
    <property type="protein sequence ID" value="QUE50867.1"/>
    <property type="molecule type" value="Genomic_DNA"/>
</dbReference>
<reference evidence="6" key="1">
    <citation type="submission" date="2021-04" db="EMBL/GenBank/DDBJ databases">
        <title>Luteolibacter sp. 32A isolated from the skin of an Anderson's salamander (Ambystoma andersonii).</title>
        <authorList>
            <person name="Spergser J."/>
            <person name="Busse H.-J."/>
        </authorList>
    </citation>
    <scope>NUCLEOTIDE SEQUENCE</scope>
    <source>
        <strain evidence="6">32A</strain>
    </source>
</reference>
<dbReference type="CDD" id="cd02440">
    <property type="entry name" value="AdoMet_MTases"/>
    <property type="match status" value="1"/>
</dbReference>
<dbReference type="InterPro" id="IPR013216">
    <property type="entry name" value="Methyltransf_11"/>
</dbReference>
<dbReference type="Proteomes" id="UP000676169">
    <property type="component" value="Chromosome"/>
</dbReference>
<dbReference type="GO" id="GO:0032259">
    <property type="term" value="P:methylation"/>
    <property type="evidence" value="ECO:0007669"/>
    <property type="project" value="UniProtKB-KW"/>
</dbReference>
<protein>
    <submittedName>
        <fullName evidence="6">Class I SAM-dependent methyltransferase</fullName>
    </submittedName>
</protein>
<feature type="region of interest" description="Disordered" evidence="4">
    <location>
        <begin position="1"/>
        <end position="20"/>
    </location>
</feature>
<dbReference type="SUPFAM" id="SSF53335">
    <property type="entry name" value="S-adenosyl-L-methionine-dependent methyltransferases"/>
    <property type="match status" value="1"/>
</dbReference>